<evidence type="ECO:0000256" key="1">
    <source>
        <dbReference type="SAM" id="Phobius"/>
    </source>
</evidence>
<protein>
    <submittedName>
        <fullName evidence="3">Beta-lactamase regulating signal transducer with metallopeptidase domain</fullName>
    </submittedName>
</protein>
<feature type="transmembrane region" description="Helical" evidence="1">
    <location>
        <begin position="36"/>
        <end position="58"/>
    </location>
</feature>
<dbReference type="AlphaFoldDB" id="A0A366HBY5"/>
<proteinExistence type="predicted"/>
<accession>A0A366HBY5</accession>
<gene>
    <name evidence="3" type="ORF">DES53_110178</name>
</gene>
<keyword evidence="4" id="KW-1185">Reference proteome</keyword>
<evidence type="ECO:0000313" key="4">
    <source>
        <dbReference type="Proteomes" id="UP000253426"/>
    </source>
</evidence>
<feature type="transmembrane region" description="Helical" evidence="1">
    <location>
        <begin position="79"/>
        <end position="100"/>
    </location>
</feature>
<dbReference type="Proteomes" id="UP000253426">
    <property type="component" value="Unassembled WGS sequence"/>
</dbReference>
<dbReference type="RefSeq" id="WP_113960915.1">
    <property type="nucleotide sequence ID" value="NZ_QNRR01000010.1"/>
</dbReference>
<feature type="transmembrane region" description="Helical" evidence="1">
    <location>
        <begin position="282"/>
        <end position="304"/>
    </location>
</feature>
<dbReference type="PANTHER" id="PTHR34978">
    <property type="entry name" value="POSSIBLE SENSOR-TRANSDUCER PROTEIN BLAR"/>
    <property type="match status" value="1"/>
</dbReference>
<organism evidence="3 4">
    <name type="scientific">Roseimicrobium gellanilyticum</name>
    <dbReference type="NCBI Taxonomy" id="748857"/>
    <lineage>
        <taxon>Bacteria</taxon>
        <taxon>Pseudomonadati</taxon>
        <taxon>Verrucomicrobiota</taxon>
        <taxon>Verrucomicrobiia</taxon>
        <taxon>Verrucomicrobiales</taxon>
        <taxon>Verrucomicrobiaceae</taxon>
        <taxon>Roseimicrobium</taxon>
    </lineage>
</organism>
<evidence type="ECO:0000313" key="3">
    <source>
        <dbReference type="EMBL" id="RBP39154.1"/>
    </source>
</evidence>
<reference evidence="3 4" key="1">
    <citation type="submission" date="2018-06" db="EMBL/GenBank/DDBJ databases">
        <title>Genomic Encyclopedia of Type Strains, Phase IV (KMG-IV): sequencing the most valuable type-strain genomes for metagenomic binning, comparative biology and taxonomic classification.</title>
        <authorList>
            <person name="Goeker M."/>
        </authorList>
    </citation>
    <scope>NUCLEOTIDE SEQUENCE [LARGE SCALE GENOMIC DNA]</scope>
    <source>
        <strain evidence="3 4">DSM 25532</strain>
    </source>
</reference>
<comment type="caution">
    <text evidence="3">The sequence shown here is derived from an EMBL/GenBank/DDBJ whole genome shotgun (WGS) entry which is preliminary data.</text>
</comment>
<dbReference type="CDD" id="cd07341">
    <property type="entry name" value="M56_BlaR1_MecR1_like"/>
    <property type="match status" value="1"/>
</dbReference>
<dbReference type="PANTHER" id="PTHR34978:SF3">
    <property type="entry name" value="SLR0241 PROTEIN"/>
    <property type="match status" value="1"/>
</dbReference>
<sequence>MTSLLLSLTCALLGVLAAACLLPAQAHALRRRVLLVGLLILMALPLLRWFASIAGLAIDLQWNAGQVPAGGEEGPAVGGMRVIAGCWLLGTAAMLLRLFVRWRSMLALAGDSEDASESLPQSMHRIFAGMGQPQVRVSPHVVTACVALWKWKPVVLLPGQAAGWRTSTLRAVLRHELEHARRGDLWWRLAGEVALALWWWHPLAHVVLRRWSEACEQLCDDAVLKSGVRPESYARSLLTLAGGGVAPTPAPAMSFLGRSPSRLRRRVASILSHHGTGHASPSWVACVAIGVLALVLGFAATVHLQREDAAHREQLQTEAQLRLDANPFPADP</sequence>
<dbReference type="OrthoDB" id="196717at2"/>
<dbReference type="InterPro" id="IPR008756">
    <property type="entry name" value="Peptidase_M56"/>
</dbReference>
<dbReference type="InterPro" id="IPR052173">
    <property type="entry name" value="Beta-lactam_resp_regulator"/>
</dbReference>
<feature type="domain" description="Peptidase M56" evidence="2">
    <location>
        <begin position="83"/>
        <end position="270"/>
    </location>
</feature>
<keyword evidence="1" id="KW-1133">Transmembrane helix</keyword>
<keyword evidence="1" id="KW-0472">Membrane</keyword>
<name>A0A366HBY5_9BACT</name>
<dbReference type="Pfam" id="PF05569">
    <property type="entry name" value="Peptidase_M56"/>
    <property type="match status" value="1"/>
</dbReference>
<evidence type="ECO:0000259" key="2">
    <source>
        <dbReference type="Pfam" id="PF05569"/>
    </source>
</evidence>
<dbReference type="EMBL" id="QNRR01000010">
    <property type="protein sequence ID" value="RBP39154.1"/>
    <property type="molecule type" value="Genomic_DNA"/>
</dbReference>
<keyword evidence="1" id="KW-0812">Transmembrane</keyword>